<feature type="region of interest" description="Disordered" evidence="1">
    <location>
        <begin position="42"/>
        <end position="88"/>
    </location>
</feature>
<organism evidence="2 3">
    <name type="scientific">Puccinia graminis f. sp. tritici</name>
    <dbReference type="NCBI Taxonomy" id="56615"/>
    <lineage>
        <taxon>Eukaryota</taxon>
        <taxon>Fungi</taxon>
        <taxon>Dikarya</taxon>
        <taxon>Basidiomycota</taxon>
        <taxon>Pucciniomycotina</taxon>
        <taxon>Pucciniomycetes</taxon>
        <taxon>Pucciniales</taxon>
        <taxon>Pucciniaceae</taxon>
        <taxon>Puccinia</taxon>
    </lineage>
</organism>
<comment type="caution">
    <text evidence="2">The sequence shown here is derived from an EMBL/GenBank/DDBJ whole genome shotgun (WGS) entry which is preliminary data.</text>
</comment>
<reference evidence="2 3" key="1">
    <citation type="submission" date="2019-05" db="EMBL/GenBank/DDBJ databases">
        <title>Emergence of the Ug99 lineage of the wheat stem rust pathogen through somatic hybridization.</title>
        <authorList>
            <person name="Li F."/>
            <person name="Upadhyaya N.M."/>
            <person name="Sperschneider J."/>
            <person name="Matny O."/>
            <person name="Nguyen-Phuc H."/>
            <person name="Mago R."/>
            <person name="Raley C."/>
            <person name="Miller M.E."/>
            <person name="Silverstein K.A.T."/>
            <person name="Henningsen E."/>
            <person name="Hirsch C.D."/>
            <person name="Visser B."/>
            <person name="Pretorius Z.A."/>
            <person name="Steffenson B.J."/>
            <person name="Schwessinger B."/>
            <person name="Dodds P.N."/>
            <person name="Figueroa M."/>
        </authorList>
    </citation>
    <scope>NUCLEOTIDE SEQUENCE [LARGE SCALE GENOMIC DNA]</scope>
    <source>
        <strain evidence="2 3">Ug99</strain>
    </source>
</reference>
<accession>A0A5B0S5R8</accession>
<evidence type="ECO:0000313" key="2">
    <source>
        <dbReference type="EMBL" id="KAA1132819.1"/>
    </source>
</evidence>
<name>A0A5B0S5R8_PUCGR</name>
<evidence type="ECO:0000313" key="3">
    <source>
        <dbReference type="Proteomes" id="UP000325313"/>
    </source>
</evidence>
<evidence type="ECO:0000256" key="1">
    <source>
        <dbReference type="SAM" id="MobiDB-lite"/>
    </source>
</evidence>
<dbReference type="EMBL" id="VDEP01000076">
    <property type="protein sequence ID" value="KAA1132819.1"/>
    <property type="molecule type" value="Genomic_DNA"/>
</dbReference>
<dbReference type="Proteomes" id="UP000325313">
    <property type="component" value="Unassembled WGS sequence"/>
</dbReference>
<proteinExistence type="predicted"/>
<dbReference type="AlphaFoldDB" id="A0A5B0S5R8"/>
<protein>
    <submittedName>
        <fullName evidence="2">Uncharacterized protein</fullName>
    </submittedName>
</protein>
<sequence>MALRRLDPAVKHRSGLTPFTKSHRIGLANVKFGQEFRNSNIGLTSGAGTRPPRVSDIPEIRPCGDGGRVGALQKGKRNNSAGTEAVPTSDFSRVSAVKNHKLDYQLDRFRE</sequence>
<gene>
    <name evidence="2" type="ORF">PGTUg99_018606</name>
</gene>